<evidence type="ECO:0000313" key="3">
    <source>
        <dbReference type="Proteomes" id="UP000029386"/>
    </source>
</evidence>
<name>A0A087RLP6_9ARCH</name>
<organism evidence="2 3">
    <name type="scientific">Marine Group I thaumarchaeote SCGC AAA799-D11</name>
    <dbReference type="NCBI Taxonomy" id="1502291"/>
    <lineage>
        <taxon>Archaea</taxon>
        <taxon>Nitrososphaerota</taxon>
        <taxon>Marine Group I</taxon>
    </lineage>
</organism>
<evidence type="ECO:0000256" key="1">
    <source>
        <dbReference type="SAM" id="MobiDB-lite"/>
    </source>
</evidence>
<evidence type="ECO:0000313" key="2">
    <source>
        <dbReference type="EMBL" id="KFM14400.1"/>
    </source>
</evidence>
<gene>
    <name evidence="2" type="ORF">AAA799D11_01760</name>
</gene>
<proteinExistence type="predicted"/>
<accession>A0A087RLP6</accession>
<dbReference type="AlphaFoldDB" id="A0A087RLP6"/>
<feature type="region of interest" description="Disordered" evidence="1">
    <location>
        <begin position="1"/>
        <end position="34"/>
    </location>
</feature>
<dbReference type="Proteomes" id="UP000029386">
    <property type="component" value="Unassembled WGS sequence"/>
</dbReference>
<comment type="caution">
    <text evidence="2">The sequence shown here is derived from an EMBL/GenBank/DDBJ whole genome shotgun (WGS) entry which is preliminary data.</text>
</comment>
<keyword evidence="3" id="KW-1185">Reference proteome</keyword>
<sequence length="34" mass="3932">MAQKERTIDDIFNESLPSESLFATANKDYKPEEN</sequence>
<dbReference type="EMBL" id="JOSY01000077">
    <property type="protein sequence ID" value="KFM14400.1"/>
    <property type="molecule type" value="Genomic_DNA"/>
</dbReference>
<reference evidence="2 3" key="1">
    <citation type="submission" date="2014-06" db="EMBL/GenBank/DDBJ databases">
        <authorList>
            <person name="Ngugi D.K."/>
            <person name="Blom J."/>
            <person name="Alam I."/>
            <person name="Rashid M."/>
            <person name="Baalawi W."/>
            <person name="Zhang G."/>
            <person name="Hikmawan T."/>
            <person name="Guan Y."/>
            <person name="Antunes A."/>
            <person name="Siam R."/>
            <person name="El-Dorry H."/>
            <person name="Bajic V."/>
            <person name="Stingl U."/>
        </authorList>
    </citation>
    <scope>NUCLEOTIDE SEQUENCE [LARGE SCALE GENOMIC DNA]</scope>
    <source>
        <strain evidence="2">SCGC AAA799-D11</strain>
    </source>
</reference>
<dbReference type="STRING" id="1502291.AAA799D11_01760"/>
<protein>
    <submittedName>
        <fullName evidence="2">Uncharacterized protein</fullName>
    </submittedName>
</protein>